<dbReference type="Proteomes" id="UP000714275">
    <property type="component" value="Unassembled WGS sequence"/>
</dbReference>
<evidence type="ECO:0000256" key="2">
    <source>
        <dbReference type="SAM" id="MobiDB-lite"/>
    </source>
</evidence>
<accession>A0A9P6ZQA7</accession>
<feature type="coiled-coil region" evidence="1">
    <location>
        <begin position="404"/>
        <end position="526"/>
    </location>
</feature>
<feature type="region of interest" description="Disordered" evidence="2">
    <location>
        <begin position="1"/>
        <end position="62"/>
    </location>
</feature>
<reference evidence="3" key="1">
    <citation type="journal article" date="2020" name="New Phytol.">
        <title>Comparative genomics reveals dynamic genome evolution in host specialist ectomycorrhizal fungi.</title>
        <authorList>
            <person name="Lofgren L.A."/>
            <person name="Nguyen N.H."/>
            <person name="Vilgalys R."/>
            <person name="Ruytinx J."/>
            <person name="Liao H.L."/>
            <person name="Branco S."/>
            <person name="Kuo A."/>
            <person name="LaButti K."/>
            <person name="Lipzen A."/>
            <person name="Andreopoulos W."/>
            <person name="Pangilinan J."/>
            <person name="Riley R."/>
            <person name="Hundley H."/>
            <person name="Na H."/>
            <person name="Barry K."/>
            <person name="Grigoriev I.V."/>
            <person name="Stajich J.E."/>
            <person name="Kennedy P.G."/>
        </authorList>
    </citation>
    <scope>NUCLEOTIDE SEQUENCE</scope>
    <source>
        <strain evidence="3">DOB743</strain>
    </source>
</reference>
<gene>
    <name evidence="3" type="ORF">EV702DRAFT_1280637</name>
</gene>
<comment type="caution">
    <text evidence="3">The sequence shown here is derived from an EMBL/GenBank/DDBJ whole genome shotgun (WGS) entry which is preliminary data.</text>
</comment>
<dbReference type="SUPFAM" id="SSF57997">
    <property type="entry name" value="Tropomyosin"/>
    <property type="match status" value="1"/>
</dbReference>
<organism evidence="3 4">
    <name type="scientific">Suillus placidus</name>
    <dbReference type="NCBI Taxonomy" id="48579"/>
    <lineage>
        <taxon>Eukaryota</taxon>
        <taxon>Fungi</taxon>
        <taxon>Dikarya</taxon>
        <taxon>Basidiomycota</taxon>
        <taxon>Agaricomycotina</taxon>
        <taxon>Agaricomycetes</taxon>
        <taxon>Agaricomycetidae</taxon>
        <taxon>Boletales</taxon>
        <taxon>Suillineae</taxon>
        <taxon>Suillaceae</taxon>
        <taxon>Suillus</taxon>
    </lineage>
</organism>
<protein>
    <submittedName>
        <fullName evidence="3">Uncharacterized protein</fullName>
    </submittedName>
</protein>
<proteinExistence type="predicted"/>
<dbReference type="EMBL" id="JABBWD010000042">
    <property type="protein sequence ID" value="KAG1774342.1"/>
    <property type="molecule type" value="Genomic_DNA"/>
</dbReference>
<keyword evidence="1" id="KW-0175">Coiled coil</keyword>
<dbReference type="Gene3D" id="1.10.287.1490">
    <property type="match status" value="1"/>
</dbReference>
<evidence type="ECO:0000313" key="3">
    <source>
        <dbReference type="EMBL" id="KAG1774342.1"/>
    </source>
</evidence>
<dbReference type="AlphaFoldDB" id="A0A9P6ZQA7"/>
<evidence type="ECO:0000313" key="4">
    <source>
        <dbReference type="Proteomes" id="UP000714275"/>
    </source>
</evidence>
<feature type="coiled-coil region" evidence="1">
    <location>
        <begin position="177"/>
        <end position="361"/>
    </location>
</feature>
<name>A0A9P6ZQA7_9AGAM</name>
<keyword evidence="4" id="KW-1185">Reference proteome</keyword>
<sequence>MEPHQGHRMNLFSKPRHNQPDNSNSQKPLFMTAQPGHTDKQSAVSAFSNSSQRTFAPTRSSNLVENAASRNLADSSLHLPGFKFNTTTSHLESHSPSSQHSSSFYDTNGRFSARRPNVEMKKEDHDIDGHKQFTMLGKQPSQHLPAEYRCPPTTEEIGSRSSLGVIESDMTEEDLIITKMANNHRQAKVELAKLREHNAGLESQLSIKTQLVADLSRQNTELSRQASDASHQNSELSRRIAQLKLTTKEAIDKANRSCVELRDSYEALRIQFQASSTLVNDARKTMESLEELRDAARTGLQVFLDDTGHLPNVGETRTVVNELQAELTRTQQVADLLREKLQNMGSELIDARARVTELEEHFGNDRKLIASTTSDLERTSERIVDVAEYLKLQKHETIDALSKLAQAEDRLAHSQSRLQEREAMVHSMRQEMESMRQEISEFEEAMNDFKAQTRILQNTVTFQEQHMKDLEGRLQKAEAEYPNLERESSTQSARLVSERDTLLDKLKTAHAQLADAKREEESYRERFAETRTSLKVSFMSSSLFIFTLAQVLQERFDDQSVTLRLTKESVVEAQDRLQSTNNTILALNENLAESVNRSSVVEERERSLQRRLDEAIIATAAERDLVGRLQKELLDCQIDLSRQQGIQRATEQIAEQRARDVERRIQELNSKTDSQRGELGEKQQVISELTQRLAIAETPSDLHEQELLVLKTRIRDLEQSETQLLQRSTNITVRHEQNDLNDNEWMLVQSLAQKAREVFERELVEKNNDIRRRDNLIKQHEARIMQLEASLARRIREVPQVGSSRDDKQDETFWNEPPSGLGYQQNSGVHEATNHSVVKEPRRADRILLETSANGDSDIREFEYEKDPATRQVKRTISPDEESTRPARRPVSTLAVPYRLPACDLTGKEKFKVPGDGEDHRQGWCFLSSPVIIPRASARLQVHQRRQTSDKIDSQEWTTLLLFMVQRTCLGWSSVC</sequence>
<evidence type="ECO:0000256" key="1">
    <source>
        <dbReference type="SAM" id="Coils"/>
    </source>
</evidence>
<feature type="region of interest" description="Disordered" evidence="2">
    <location>
        <begin position="799"/>
        <end position="838"/>
    </location>
</feature>
<dbReference type="OrthoDB" id="3246510at2759"/>
<feature type="coiled-coil region" evidence="1">
    <location>
        <begin position="770"/>
        <end position="797"/>
    </location>
</feature>
<feature type="compositionally biased region" description="Polar residues" evidence="2">
    <location>
        <begin position="41"/>
        <end position="62"/>
    </location>
</feature>
<feature type="coiled-coil region" evidence="1">
    <location>
        <begin position="651"/>
        <end position="720"/>
    </location>
</feature>